<dbReference type="InterPro" id="IPR011006">
    <property type="entry name" value="CheY-like_superfamily"/>
</dbReference>
<dbReference type="RefSeq" id="WP_011375737.1">
    <property type="nucleotide sequence ID" value="NC_007577.1"/>
</dbReference>
<reference evidence="8" key="1">
    <citation type="submission" date="2005-07" db="EMBL/GenBank/DDBJ databases">
        <title>Complete sequence of Prochlorococcus marinus str. MIT 9312.</title>
        <authorList>
            <consortium name="US DOE Joint Genome Institute"/>
            <person name="Copeland A."/>
            <person name="Lucas S."/>
            <person name="Lapidus A."/>
            <person name="Barry K."/>
            <person name="Detter J.C."/>
            <person name="Glavina T."/>
            <person name="Hammon N."/>
            <person name="Israni S."/>
            <person name="Pitluck S."/>
            <person name="Thiel J."/>
            <person name="Schmutz J."/>
            <person name="Larimer F."/>
            <person name="Land M."/>
            <person name="Kyrpides N."/>
            <person name="Lykidis A."/>
            <person name="Richardson P."/>
        </authorList>
    </citation>
    <scope>NUCLEOTIDE SEQUENCE [LARGE SCALE GENOMIC DNA]</scope>
    <source>
        <strain evidence="8">MIT 9312</strain>
    </source>
</reference>
<keyword evidence="3" id="KW-0804">Transcription</keyword>
<accession>Q31D12</accession>
<evidence type="ECO:0000259" key="5">
    <source>
        <dbReference type="PROSITE" id="PS50043"/>
    </source>
</evidence>
<dbReference type="STRING" id="74546.PMT9312_0171"/>
<dbReference type="InterPro" id="IPR039420">
    <property type="entry name" value="WalR-like"/>
</dbReference>
<dbReference type="PROSITE" id="PS50110">
    <property type="entry name" value="RESPONSE_REGULATORY"/>
    <property type="match status" value="1"/>
</dbReference>
<feature type="domain" description="Response regulatory" evidence="6">
    <location>
        <begin position="16"/>
        <end position="132"/>
    </location>
</feature>
<dbReference type="InterPro" id="IPR016032">
    <property type="entry name" value="Sig_transdc_resp-reg_C-effctor"/>
</dbReference>
<protein>
    <submittedName>
        <fullName evidence="7">Two component transcriptional regulator, LuxR family</fullName>
    </submittedName>
</protein>
<name>Q31D12_PROM9</name>
<evidence type="ECO:0000256" key="3">
    <source>
        <dbReference type="ARBA" id="ARBA00023163"/>
    </source>
</evidence>
<feature type="modified residue" description="4-aspartylphosphate" evidence="4">
    <location>
        <position position="65"/>
    </location>
</feature>
<dbReference type="eggNOG" id="COG2197">
    <property type="taxonomic scope" value="Bacteria"/>
</dbReference>
<organism evidence="7 8">
    <name type="scientific">Prochlorococcus marinus (strain MIT 9312)</name>
    <dbReference type="NCBI Taxonomy" id="74546"/>
    <lineage>
        <taxon>Bacteria</taxon>
        <taxon>Bacillati</taxon>
        <taxon>Cyanobacteriota</taxon>
        <taxon>Cyanophyceae</taxon>
        <taxon>Synechococcales</taxon>
        <taxon>Prochlorococcaceae</taxon>
        <taxon>Prochlorococcus</taxon>
    </lineage>
</organism>
<dbReference type="PRINTS" id="PR00038">
    <property type="entry name" value="HTHLUXR"/>
</dbReference>
<keyword evidence="2" id="KW-0238">DNA-binding</keyword>
<dbReference type="EMBL" id="CP000111">
    <property type="protein sequence ID" value="ABB49233.1"/>
    <property type="molecule type" value="Genomic_DNA"/>
</dbReference>
<dbReference type="SMART" id="SM00421">
    <property type="entry name" value="HTH_LUXR"/>
    <property type="match status" value="1"/>
</dbReference>
<evidence type="ECO:0000313" key="7">
    <source>
        <dbReference type="EMBL" id="ABB49233.1"/>
    </source>
</evidence>
<gene>
    <name evidence="7" type="ordered locus">PMT9312_0171</name>
</gene>
<dbReference type="GO" id="GO:0000976">
    <property type="term" value="F:transcription cis-regulatory region binding"/>
    <property type="evidence" value="ECO:0007669"/>
    <property type="project" value="TreeGrafter"/>
</dbReference>
<dbReference type="InterPro" id="IPR000792">
    <property type="entry name" value="Tscrpt_reg_LuxR_C"/>
</dbReference>
<dbReference type="GO" id="GO:0006355">
    <property type="term" value="P:regulation of DNA-templated transcription"/>
    <property type="evidence" value="ECO:0007669"/>
    <property type="project" value="InterPro"/>
</dbReference>
<dbReference type="OrthoDB" id="538459at2"/>
<dbReference type="SUPFAM" id="SSF46894">
    <property type="entry name" value="C-terminal effector domain of the bipartite response regulators"/>
    <property type="match status" value="1"/>
</dbReference>
<dbReference type="GO" id="GO:0000156">
    <property type="term" value="F:phosphorelay response regulator activity"/>
    <property type="evidence" value="ECO:0007669"/>
    <property type="project" value="TreeGrafter"/>
</dbReference>
<dbReference type="SUPFAM" id="SSF52172">
    <property type="entry name" value="CheY-like"/>
    <property type="match status" value="1"/>
</dbReference>
<evidence type="ECO:0000313" key="8">
    <source>
        <dbReference type="Proteomes" id="UP000002715"/>
    </source>
</evidence>
<keyword evidence="4" id="KW-0597">Phosphoprotein</keyword>
<proteinExistence type="predicted"/>
<evidence type="ECO:0000259" key="6">
    <source>
        <dbReference type="PROSITE" id="PS50110"/>
    </source>
</evidence>
<dbReference type="CDD" id="cd06170">
    <property type="entry name" value="LuxR_C_like"/>
    <property type="match status" value="1"/>
</dbReference>
<dbReference type="AlphaFoldDB" id="Q31D12"/>
<keyword evidence="1" id="KW-0805">Transcription regulation</keyword>
<dbReference type="InterPro" id="IPR001789">
    <property type="entry name" value="Sig_transdc_resp-reg_receiver"/>
</dbReference>
<dbReference type="KEGG" id="pmi:PMT9312_0171"/>
<sequence length="242" mass="27371">MNEINQINNETVRKSRILLVDDEPGLRTAVKTFLEDEGFEIFIAVDGEDGWEKAQTIFPDLIISDVMMPRANGYALLEKIREDEKLGGTPVIFLTAKGMTLDRTEGYLAGVDDYISKPFDPDELAARVKNVINRQERLLKEAARFADIDVSKMAKQITEIKSMLTDQNPTNSENKINLPSFTPREASVLQLVAEGLMNKEIARQLETSIRNVEKYVSRLFIKTGTSSRTELVRYALENNLVK</sequence>
<dbReference type="Gene3D" id="1.10.10.10">
    <property type="entry name" value="Winged helix-like DNA-binding domain superfamily/Winged helix DNA-binding domain"/>
    <property type="match status" value="1"/>
</dbReference>
<dbReference type="SMART" id="SM00448">
    <property type="entry name" value="REC"/>
    <property type="match status" value="1"/>
</dbReference>
<dbReference type="InterPro" id="IPR036388">
    <property type="entry name" value="WH-like_DNA-bd_sf"/>
</dbReference>
<evidence type="ECO:0000256" key="4">
    <source>
        <dbReference type="PROSITE-ProRule" id="PRU00169"/>
    </source>
</evidence>
<dbReference type="Proteomes" id="UP000002715">
    <property type="component" value="Chromosome"/>
</dbReference>
<dbReference type="Pfam" id="PF00196">
    <property type="entry name" value="GerE"/>
    <property type="match status" value="1"/>
</dbReference>
<feature type="domain" description="HTH luxR-type" evidence="5">
    <location>
        <begin position="174"/>
        <end position="239"/>
    </location>
</feature>
<dbReference type="Pfam" id="PF00072">
    <property type="entry name" value="Response_reg"/>
    <property type="match status" value="1"/>
</dbReference>
<evidence type="ECO:0000256" key="2">
    <source>
        <dbReference type="ARBA" id="ARBA00023125"/>
    </source>
</evidence>
<dbReference type="GO" id="GO:0032993">
    <property type="term" value="C:protein-DNA complex"/>
    <property type="evidence" value="ECO:0007669"/>
    <property type="project" value="TreeGrafter"/>
</dbReference>
<dbReference type="PANTHER" id="PTHR48111:SF67">
    <property type="entry name" value="TRANSCRIPTIONAL REGULATORY PROTEIN TCTD"/>
    <property type="match status" value="1"/>
</dbReference>
<dbReference type="PANTHER" id="PTHR48111">
    <property type="entry name" value="REGULATOR OF RPOS"/>
    <property type="match status" value="1"/>
</dbReference>
<dbReference type="HOGENOM" id="CLU_000445_90_4_3"/>
<dbReference type="Gene3D" id="3.40.50.2300">
    <property type="match status" value="1"/>
</dbReference>
<evidence type="ECO:0000256" key="1">
    <source>
        <dbReference type="ARBA" id="ARBA00023015"/>
    </source>
</evidence>
<dbReference type="GO" id="GO:0005829">
    <property type="term" value="C:cytosol"/>
    <property type="evidence" value="ECO:0007669"/>
    <property type="project" value="TreeGrafter"/>
</dbReference>
<dbReference type="PROSITE" id="PS50043">
    <property type="entry name" value="HTH_LUXR_2"/>
    <property type="match status" value="1"/>
</dbReference>